<accession>A0A5N3RXH4</accession>
<reference evidence="2 3" key="1">
    <citation type="submission" date="2019-09" db="EMBL/GenBank/DDBJ databases">
        <title>Vibrio Fortis S7-72.</title>
        <authorList>
            <person name="Das S.K."/>
        </authorList>
    </citation>
    <scope>NUCLEOTIDE SEQUENCE [LARGE SCALE GENOMIC DNA]</scope>
    <source>
        <strain evidence="2 3">S7-72</strain>
    </source>
</reference>
<dbReference type="RefSeq" id="WP_150897767.1">
    <property type="nucleotide sequence ID" value="NZ_VXDD01000007.1"/>
</dbReference>
<dbReference type="EMBL" id="VXDD01000007">
    <property type="protein sequence ID" value="KAB0299150.1"/>
    <property type="molecule type" value="Genomic_DNA"/>
</dbReference>
<dbReference type="AlphaFoldDB" id="A0A5N3RXH4"/>
<comment type="caution">
    <text evidence="2">The sequence shown here is derived from an EMBL/GenBank/DDBJ whole genome shotgun (WGS) entry which is preliminary data.</text>
</comment>
<proteinExistence type="predicted"/>
<evidence type="ECO:0000313" key="2">
    <source>
        <dbReference type="EMBL" id="KAB0299150.1"/>
    </source>
</evidence>
<name>A0A5N3RXH4_9VIBR</name>
<gene>
    <name evidence="1" type="ORF">F2Z80_25205</name>
    <name evidence="2" type="ORF">F2Z80_25265</name>
</gene>
<dbReference type="CDD" id="cd22260">
    <property type="entry name" value="AcrIF9"/>
    <property type="match status" value="1"/>
</dbReference>
<organism evidence="2 3">
    <name type="scientific">Vibrio fortis</name>
    <dbReference type="NCBI Taxonomy" id="212667"/>
    <lineage>
        <taxon>Bacteria</taxon>
        <taxon>Pseudomonadati</taxon>
        <taxon>Pseudomonadota</taxon>
        <taxon>Gammaproteobacteria</taxon>
        <taxon>Vibrionales</taxon>
        <taxon>Vibrionaceae</taxon>
        <taxon>Vibrio</taxon>
    </lineage>
</organism>
<evidence type="ECO:0000313" key="3">
    <source>
        <dbReference type="Proteomes" id="UP000326687"/>
    </source>
</evidence>
<sequence>MKMAYIIKEIQDINSEREGTQIETTSLSQAKRIASKNQCFHGTVLRIETVNGLWLAYKEDGKRWIDCE</sequence>
<dbReference type="Proteomes" id="UP000326687">
    <property type="component" value="Unassembled WGS sequence"/>
</dbReference>
<evidence type="ECO:0000313" key="1">
    <source>
        <dbReference type="EMBL" id="KAB0299139.1"/>
    </source>
</evidence>
<protein>
    <submittedName>
        <fullName evidence="2">Uncharacterized protein</fullName>
    </submittedName>
</protein>
<dbReference type="EMBL" id="VXDD01000007">
    <property type="protein sequence ID" value="KAB0299139.1"/>
    <property type="molecule type" value="Genomic_DNA"/>
</dbReference>